<feature type="compositionally biased region" description="Acidic residues" evidence="1">
    <location>
        <begin position="119"/>
        <end position="153"/>
    </location>
</feature>
<evidence type="ECO:0000313" key="2">
    <source>
        <dbReference type="EMBL" id="KIM35525.1"/>
    </source>
</evidence>
<feature type="compositionally biased region" description="Polar residues" evidence="1">
    <location>
        <begin position="219"/>
        <end position="230"/>
    </location>
</feature>
<organism evidence="2 3">
    <name type="scientific">Hebeloma cylindrosporum</name>
    <dbReference type="NCBI Taxonomy" id="76867"/>
    <lineage>
        <taxon>Eukaryota</taxon>
        <taxon>Fungi</taxon>
        <taxon>Dikarya</taxon>
        <taxon>Basidiomycota</taxon>
        <taxon>Agaricomycotina</taxon>
        <taxon>Agaricomycetes</taxon>
        <taxon>Agaricomycetidae</taxon>
        <taxon>Agaricales</taxon>
        <taxon>Agaricineae</taxon>
        <taxon>Hymenogastraceae</taxon>
        <taxon>Hebeloma</taxon>
    </lineage>
</organism>
<keyword evidence="3" id="KW-1185">Reference proteome</keyword>
<feature type="region of interest" description="Disordered" evidence="1">
    <location>
        <begin position="52"/>
        <end position="90"/>
    </location>
</feature>
<protein>
    <submittedName>
        <fullName evidence="2">Uncharacterized protein</fullName>
    </submittedName>
</protein>
<feature type="compositionally biased region" description="Acidic residues" evidence="1">
    <location>
        <begin position="168"/>
        <end position="186"/>
    </location>
</feature>
<dbReference type="Proteomes" id="UP000053424">
    <property type="component" value="Unassembled WGS sequence"/>
</dbReference>
<feature type="region of interest" description="Disordered" evidence="1">
    <location>
        <begin position="119"/>
        <end position="269"/>
    </location>
</feature>
<feature type="compositionally biased region" description="Basic residues" evidence="1">
    <location>
        <begin position="69"/>
        <end position="79"/>
    </location>
</feature>
<feature type="compositionally biased region" description="Polar residues" evidence="1">
    <location>
        <begin position="242"/>
        <end position="261"/>
    </location>
</feature>
<evidence type="ECO:0000256" key="1">
    <source>
        <dbReference type="SAM" id="MobiDB-lite"/>
    </source>
</evidence>
<proteinExistence type="predicted"/>
<accession>A0A0C3BFG9</accession>
<sequence length="301" mass="32078">MRAHTSAPPEPNNQGWTRYRQGDMSISCSSTAQIVQGHSGCYIKVNGGETVNVNGSSRPYVRPNGKSSSNRKHKGHKQRREISPPVESNANTNANVFMCIGSNNVYEIGHTTVINEYSEDSDGEDISSDSSDFADIDSDGSDFADIGSDDSDFAEISSDDGGYADSISLEDDSSDFADIDSDDSDSTDSIGLGTTDEEAIESSQRPCWLNHHDARADPKSTSNTSRSNSHAVPPGAGISDRNGASTASGGPQSTTVPQPGRNSFYMPGPKGFQFSLLTPPRTLFTMPGQEGFQLFLSTPSP</sequence>
<evidence type="ECO:0000313" key="3">
    <source>
        <dbReference type="Proteomes" id="UP000053424"/>
    </source>
</evidence>
<reference evidence="2 3" key="1">
    <citation type="submission" date="2014-04" db="EMBL/GenBank/DDBJ databases">
        <authorList>
            <consortium name="DOE Joint Genome Institute"/>
            <person name="Kuo A."/>
            <person name="Gay G."/>
            <person name="Dore J."/>
            <person name="Kohler A."/>
            <person name="Nagy L.G."/>
            <person name="Floudas D."/>
            <person name="Copeland A."/>
            <person name="Barry K.W."/>
            <person name="Cichocki N."/>
            <person name="Veneault-Fourrey C."/>
            <person name="LaButti K."/>
            <person name="Lindquist E.A."/>
            <person name="Lipzen A."/>
            <person name="Lundell T."/>
            <person name="Morin E."/>
            <person name="Murat C."/>
            <person name="Sun H."/>
            <person name="Tunlid A."/>
            <person name="Henrissat B."/>
            <person name="Grigoriev I.V."/>
            <person name="Hibbett D.S."/>
            <person name="Martin F."/>
            <person name="Nordberg H.P."/>
            <person name="Cantor M.N."/>
            <person name="Hua S.X."/>
        </authorList>
    </citation>
    <scope>NUCLEOTIDE SEQUENCE [LARGE SCALE GENOMIC DNA]</scope>
    <source>
        <strain evidence="3">h7</strain>
    </source>
</reference>
<dbReference type="HOGENOM" id="CLU_924554_0_0_1"/>
<gene>
    <name evidence="2" type="ORF">M413DRAFT_32463</name>
</gene>
<dbReference type="EMBL" id="KN831819">
    <property type="protein sequence ID" value="KIM35525.1"/>
    <property type="molecule type" value="Genomic_DNA"/>
</dbReference>
<dbReference type="AlphaFoldDB" id="A0A0C3BFG9"/>
<reference evidence="3" key="2">
    <citation type="submission" date="2015-01" db="EMBL/GenBank/DDBJ databases">
        <title>Evolutionary Origins and Diversification of the Mycorrhizal Mutualists.</title>
        <authorList>
            <consortium name="DOE Joint Genome Institute"/>
            <consortium name="Mycorrhizal Genomics Consortium"/>
            <person name="Kohler A."/>
            <person name="Kuo A."/>
            <person name="Nagy L.G."/>
            <person name="Floudas D."/>
            <person name="Copeland A."/>
            <person name="Barry K.W."/>
            <person name="Cichocki N."/>
            <person name="Veneault-Fourrey C."/>
            <person name="LaButti K."/>
            <person name="Lindquist E.A."/>
            <person name="Lipzen A."/>
            <person name="Lundell T."/>
            <person name="Morin E."/>
            <person name="Murat C."/>
            <person name="Riley R."/>
            <person name="Ohm R."/>
            <person name="Sun H."/>
            <person name="Tunlid A."/>
            <person name="Henrissat B."/>
            <person name="Grigoriev I.V."/>
            <person name="Hibbett D.S."/>
            <person name="Martin F."/>
        </authorList>
    </citation>
    <scope>NUCLEOTIDE SEQUENCE [LARGE SCALE GENOMIC DNA]</scope>
    <source>
        <strain evidence="3">h7</strain>
    </source>
</reference>
<name>A0A0C3BFG9_HEBCY</name>